<evidence type="ECO:0000256" key="2">
    <source>
        <dbReference type="SAM" id="SignalP"/>
    </source>
</evidence>
<accession>A0A5B7XVY0</accession>
<evidence type="ECO:0000313" key="3">
    <source>
        <dbReference type="EMBL" id="QCZ36730.1"/>
    </source>
</evidence>
<name>A0A5B7XVY0_9MOLU</name>
<dbReference type="InterPro" id="IPR054788">
    <property type="entry name" value="MSC_0620_UU052-like"/>
</dbReference>
<proteinExistence type="predicted"/>
<gene>
    <name evidence="3" type="ORF">FG904_01755</name>
</gene>
<keyword evidence="1" id="KW-0812">Transmembrane</keyword>
<organism evidence="3 4">
    <name type="scientific">Mycoplasma nasistruthionis</name>
    <dbReference type="NCBI Taxonomy" id="353852"/>
    <lineage>
        <taxon>Bacteria</taxon>
        <taxon>Bacillati</taxon>
        <taxon>Mycoplasmatota</taxon>
        <taxon>Mollicutes</taxon>
        <taxon>Mycoplasmataceae</taxon>
        <taxon>Mycoplasma</taxon>
    </lineage>
</organism>
<dbReference type="RefSeq" id="WP_139592213.1">
    <property type="nucleotide sequence ID" value="NZ_CP040825.1"/>
</dbReference>
<dbReference type="AlphaFoldDB" id="A0A5B7XVY0"/>
<feature type="transmembrane region" description="Helical" evidence="1">
    <location>
        <begin position="661"/>
        <end position="687"/>
    </location>
</feature>
<evidence type="ECO:0000313" key="4">
    <source>
        <dbReference type="Proteomes" id="UP000305457"/>
    </source>
</evidence>
<keyword evidence="1" id="KW-0472">Membrane</keyword>
<dbReference type="KEGG" id="mnh:FG904_01755"/>
<keyword evidence="1" id="KW-1133">Transmembrane helix</keyword>
<sequence length="725" mass="81834">MKLKKPFLLLSSVSAIPAVVLTVSAETEASASTNDSNNTNNNLTAPRDASNLNLQSAVATVRNIQVAKLTDLFNTYLPVFEQQANAFLGSANSQGNDLVRGFYLNKVVKYLKAHKDQIINNPVESGFLFYYPRTISSNQSFQKVFIKYLPDDPDYYFKNVVSGSQTDVYAPDNLPEFLKIKPASVETSSQDADSNSNTFPNEFTISDISDIVSRYYLALSEQFEEILLNFEDIPKIGEGGSTKIVNKATGRFDLEVPDGYDDWEQYIKDRFALRTLLFDLKFNSTNEQVDDNPAIKDPAITQQGIDHTADLVPYISTFQFEKFQSLKSADEIATYINAYNADAKVNSDTYFYFNNLFNTRYQYSVSRLSITEQNEFIADVVVKDKLSESVNRQYRSVVKIKDSKQLTTAWQATTNTLNGVIKQLYESAGVGANLNYKKASNQQFADAFYDFVNKLTVAAQTEDFNTKVSQIVQENSLVASSISGLSNLSNTLGQQLIDYLLDIVSNIEVSKQINVYQLLVNLETALTTHLISEFKKPENISKVQANIDVVRELYEESSYPAFLLIERTLRFVLKDTEEINKLVNAEILNYDQYREFQLILKRIKFMNQSLNSILTTPTLTYTKDTEDAEVKKQQRQEISKLLDLYWGLPEFQYNPQKTSKAVLTILSTVLMVISALAFVLLGAFALLRKRWNIANTKQKVIIGSVFTTVTFVIALILLILGKGLL</sequence>
<feature type="transmembrane region" description="Helical" evidence="1">
    <location>
        <begin position="699"/>
        <end position="720"/>
    </location>
</feature>
<dbReference type="Proteomes" id="UP000305457">
    <property type="component" value="Chromosome"/>
</dbReference>
<dbReference type="NCBIfam" id="NF045829">
    <property type="entry name" value="UU052_fam"/>
    <property type="match status" value="1"/>
</dbReference>
<dbReference type="EMBL" id="CP040825">
    <property type="protein sequence ID" value="QCZ36730.1"/>
    <property type="molecule type" value="Genomic_DNA"/>
</dbReference>
<keyword evidence="2" id="KW-0732">Signal</keyword>
<feature type="signal peptide" evidence="2">
    <location>
        <begin position="1"/>
        <end position="25"/>
    </location>
</feature>
<feature type="chain" id="PRO_5022982579" evidence="2">
    <location>
        <begin position="26"/>
        <end position="725"/>
    </location>
</feature>
<protein>
    <submittedName>
        <fullName evidence="3">Uncharacterized protein</fullName>
    </submittedName>
</protein>
<reference evidence="3 4" key="1">
    <citation type="submission" date="2019-06" db="EMBL/GenBank/DDBJ databases">
        <title>Mycoplasma sp. 2F1A isolated from ostrich.</title>
        <authorList>
            <person name="Spergser J."/>
        </authorList>
    </citation>
    <scope>NUCLEOTIDE SEQUENCE [LARGE SCALE GENOMIC DNA]</scope>
    <source>
        <strain evidence="3 4">2F1A</strain>
    </source>
</reference>
<dbReference type="OrthoDB" id="396713at2"/>
<evidence type="ECO:0000256" key="1">
    <source>
        <dbReference type="SAM" id="Phobius"/>
    </source>
</evidence>